<dbReference type="AlphaFoldDB" id="A0AAW0QIE4"/>
<evidence type="ECO:0000256" key="1">
    <source>
        <dbReference type="SAM" id="SignalP"/>
    </source>
</evidence>
<evidence type="ECO:0008006" key="4">
    <source>
        <dbReference type="Google" id="ProtNLM"/>
    </source>
</evidence>
<accession>A0AAW0QIE4</accession>
<dbReference type="Proteomes" id="UP001392437">
    <property type="component" value="Unassembled WGS sequence"/>
</dbReference>
<gene>
    <name evidence="2" type="ORF">PG999_009166</name>
</gene>
<comment type="caution">
    <text evidence="2">The sequence shown here is derived from an EMBL/GenBank/DDBJ whole genome shotgun (WGS) entry which is preliminary data.</text>
</comment>
<feature type="chain" id="PRO_5043564560" description="Secreted protein" evidence="1">
    <location>
        <begin position="19"/>
        <end position="153"/>
    </location>
</feature>
<feature type="signal peptide" evidence="1">
    <location>
        <begin position="1"/>
        <end position="18"/>
    </location>
</feature>
<name>A0AAW0QIE4_9PEZI</name>
<evidence type="ECO:0000313" key="2">
    <source>
        <dbReference type="EMBL" id="KAK8105807.1"/>
    </source>
</evidence>
<sequence>MFTSIATIISTIAVTAAALPSSAITAQESRPFAEWPATNFIEGCSPGGCVAAFNISAPAGYITAAPAFNVACHPIYIQQGWLNCDVVGEPGPNPTSHVQSMWTEASQRELIKISVAHVWTDGRGQRTNATGSVEVVPGTVGFDVPVTLITAVL</sequence>
<reference evidence="2 3" key="1">
    <citation type="submission" date="2023-01" db="EMBL/GenBank/DDBJ databases">
        <title>Analysis of 21 Apiospora genomes using comparative genomics revels a genus with tremendous synthesis potential of carbohydrate active enzymes and secondary metabolites.</title>
        <authorList>
            <person name="Sorensen T."/>
        </authorList>
    </citation>
    <scope>NUCLEOTIDE SEQUENCE [LARGE SCALE GENOMIC DNA]</scope>
    <source>
        <strain evidence="2 3">CBS 117206</strain>
    </source>
</reference>
<protein>
    <recommendedName>
        <fullName evidence="4">Secreted protein</fullName>
    </recommendedName>
</protein>
<dbReference type="EMBL" id="JAQQWP010000008">
    <property type="protein sequence ID" value="KAK8105807.1"/>
    <property type="molecule type" value="Genomic_DNA"/>
</dbReference>
<keyword evidence="3" id="KW-1185">Reference proteome</keyword>
<proteinExistence type="predicted"/>
<evidence type="ECO:0000313" key="3">
    <source>
        <dbReference type="Proteomes" id="UP001392437"/>
    </source>
</evidence>
<keyword evidence="1" id="KW-0732">Signal</keyword>
<organism evidence="2 3">
    <name type="scientific">Apiospora kogelbergensis</name>
    <dbReference type="NCBI Taxonomy" id="1337665"/>
    <lineage>
        <taxon>Eukaryota</taxon>
        <taxon>Fungi</taxon>
        <taxon>Dikarya</taxon>
        <taxon>Ascomycota</taxon>
        <taxon>Pezizomycotina</taxon>
        <taxon>Sordariomycetes</taxon>
        <taxon>Xylariomycetidae</taxon>
        <taxon>Amphisphaeriales</taxon>
        <taxon>Apiosporaceae</taxon>
        <taxon>Apiospora</taxon>
    </lineage>
</organism>